<accession>A0A1F7L1W3</accession>
<organism evidence="2 3">
    <name type="scientific">Candidatus Roizmanbacteria bacterium RIFOXYD1_FULL_38_12</name>
    <dbReference type="NCBI Taxonomy" id="1802093"/>
    <lineage>
        <taxon>Bacteria</taxon>
        <taxon>Candidatus Roizmaniibacteriota</taxon>
    </lineage>
</organism>
<evidence type="ECO:0000256" key="1">
    <source>
        <dbReference type="SAM" id="Phobius"/>
    </source>
</evidence>
<dbReference type="EMBL" id="MGBR01000001">
    <property type="protein sequence ID" value="OGK74130.1"/>
    <property type="molecule type" value="Genomic_DNA"/>
</dbReference>
<proteinExistence type="predicted"/>
<protein>
    <submittedName>
        <fullName evidence="2">Uncharacterized protein</fullName>
    </submittedName>
</protein>
<gene>
    <name evidence="2" type="ORF">A3K52_05175</name>
</gene>
<evidence type="ECO:0000313" key="3">
    <source>
        <dbReference type="Proteomes" id="UP000177050"/>
    </source>
</evidence>
<comment type="caution">
    <text evidence="2">The sequence shown here is derived from an EMBL/GenBank/DDBJ whole genome shotgun (WGS) entry which is preliminary data.</text>
</comment>
<dbReference type="Pfam" id="PF18895">
    <property type="entry name" value="T4SS_pilin"/>
    <property type="match status" value="1"/>
</dbReference>
<feature type="transmembrane region" description="Helical" evidence="1">
    <location>
        <begin position="90"/>
        <end position="113"/>
    </location>
</feature>
<dbReference type="AlphaFoldDB" id="A0A1F7L1W3"/>
<sequence>MKTIKALGSKLQYVFLPFFTVYAANWSGEANVSTTFQIPSLPDVISFFIKFFFFLAGLAALLYLLLGAFGWVTSSGDKEAVKKAQDKIQAAVVGLVVIVVVLALMVTLEQFVFNKKFCLGISCPVNFSQYILLK</sequence>
<evidence type="ECO:0000313" key="2">
    <source>
        <dbReference type="EMBL" id="OGK74130.1"/>
    </source>
</evidence>
<keyword evidence="1" id="KW-1133">Transmembrane helix</keyword>
<feature type="transmembrane region" description="Helical" evidence="1">
    <location>
        <begin position="47"/>
        <end position="69"/>
    </location>
</feature>
<keyword evidence="1" id="KW-0812">Transmembrane</keyword>
<keyword evidence="1" id="KW-0472">Membrane</keyword>
<reference evidence="2 3" key="1">
    <citation type="journal article" date="2016" name="Nat. Commun.">
        <title>Thousands of microbial genomes shed light on interconnected biogeochemical processes in an aquifer system.</title>
        <authorList>
            <person name="Anantharaman K."/>
            <person name="Brown C.T."/>
            <person name="Hug L.A."/>
            <person name="Sharon I."/>
            <person name="Castelle C.J."/>
            <person name="Probst A.J."/>
            <person name="Thomas B.C."/>
            <person name="Singh A."/>
            <person name="Wilkins M.J."/>
            <person name="Karaoz U."/>
            <person name="Brodie E.L."/>
            <person name="Williams K.H."/>
            <person name="Hubbard S.S."/>
            <person name="Banfield J.F."/>
        </authorList>
    </citation>
    <scope>NUCLEOTIDE SEQUENCE [LARGE SCALE GENOMIC DNA]</scope>
</reference>
<name>A0A1F7L1W3_9BACT</name>
<dbReference type="InterPro" id="IPR043993">
    <property type="entry name" value="T4SS_pilin"/>
</dbReference>
<dbReference type="Proteomes" id="UP000177050">
    <property type="component" value="Unassembled WGS sequence"/>
</dbReference>